<gene>
    <name evidence="3" type="ORF">LKD48_00895</name>
</gene>
<feature type="transmembrane region" description="Helical" evidence="1">
    <location>
        <begin position="175"/>
        <end position="195"/>
    </location>
</feature>
<keyword evidence="4" id="KW-1185">Reference proteome</keyword>
<accession>A0AAE3E274</accession>
<dbReference type="GO" id="GO:0016747">
    <property type="term" value="F:acyltransferase activity, transferring groups other than amino-acyl groups"/>
    <property type="evidence" value="ECO:0007669"/>
    <property type="project" value="InterPro"/>
</dbReference>
<feature type="transmembrane region" description="Helical" evidence="1">
    <location>
        <begin position="215"/>
        <end position="234"/>
    </location>
</feature>
<name>A0AAE3E274_9FIRM</name>
<reference evidence="3 4" key="1">
    <citation type="submission" date="2021-10" db="EMBL/GenBank/DDBJ databases">
        <title>Anaerobic single-cell dispensing facilitates the cultivation of human gut bacteria.</title>
        <authorList>
            <person name="Afrizal A."/>
        </authorList>
    </citation>
    <scope>NUCLEOTIDE SEQUENCE [LARGE SCALE GENOMIC DNA]</scope>
    <source>
        <strain evidence="3 4">CLA-AA-H224</strain>
    </source>
</reference>
<dbReference type="RefSeq" id="WP_308730877.1">
    <property type="nucleotide sequence ID" value="NZ_JAJEQN010000002.1"/>
</dbReference>
<feature type="transmembrane region" description="Helical" evidence="1">
    <location>
        <begin position="311"/>
        <end position="331"/>
    </location>
</feature>
<dbReference type="Pfam" id="PF01757">
    <property type="entry name" value="Acyl_transf_3"/>
    <property type="match status" value="1"/>
</dbReference>
<comment type="caution">
    <text evidence="3">The sequence shown here is derived from an EMBL/GenBank/DDBJ whole genome shotgun (WGS) entry which is preliminary data.</text>
</comment>
<evidence type="ECO:0000259" key="2">
    <source>
        <dbReference type="Pfam" id="PF01757"/>
    </source>
</evidence>
<feature type="transmembrane region" description="Helical" evidence="1">
    <location>
        <begin position="122"/>
        <end position="139"/>
    </location>
</feature>
<dbReference type="EMBL" id="JAJEQN010000002">
    <property type="protein sequence ID" value="MCC2220206.1"/>
    <property type="molecule type" value="Genomic_DNA"/>
</dbReference>
<protein>
    <submittedName>
        <fullName evidence="3">Acyltransferase</fullName>
    </submittedName>
</protein>
<keyword evidence="3" id="KW-0808">Transferase</keyword>
<feature type="transmembrane region" description="Helical" evidence="1">
    <location>
        <begin position="151"/>
        <end position="169"/>
    </location>
</feature>
<feature type="transmembrane region" description="Helical" evidence="1">
    <location>
        <begin position="271"/>
        <end position="291"/>
    </location>
</feature>
<evidence type="ECO:0000313" key="3">
    <source>
        <dbReference type="EMBL" id="MCC2220206.1"/>
    </source>
</evidence>
<organism evidence="3 4">
    <name type="scientific">Anthropogastromicrobium aceti</name>
    <dbReference type="NCBI Taxonomy" id="2981768"/>
    <lineage>
        <taxon>Bacteria</taxon>
        <taxon>Bacillati</taxon>
        <taxon>Bacillota</taxon>
        <taxon>Clostridia</taxon>
        <taxon>Lachnospirales</taxon>
        <taxon>Lachnospiraceae</taxon>
        <taxon>Anthropogastromicrobium</taxon>
    </lineage>
</organism>
<evidence type="ECO:0000313" key="4">
    <source>
        <dbReference type="Proteomes" id="UP001198200"/>
    </source>
</evidence>
<evidence type="ECO:0000256" key="1">
    <source>
        <dbReference type="SAM" id="Phobius"/>
    </source>
</evidence>
<dbReference type="Proteomes" id="UP001198200">
    <property type="component" value="Unassembled WGS sequence"/>
</dbReference>
<feature type="domain" description="Acyltransferase 3" evidence="2">
    <location>
        <begin position="9"/>
        <end position="324"/>
    </location>
</feature>
<keyword evidence="1" id="KW-0812">Transmembrane</keyword>
<keyword evidence="1" id="KW-1133">Transmembrane helix</keyword>
<dbReference type="InterPro" id="IPR002656">
    <property type="entry name" value="Acyl_transf_3_dom"/>
</dbReference>
<keyword evidence="3" id="KW-0012">Acyltransferase</keyword>
<feature type="transmembrane region" description="Helical" evidence="1">
    <location>
        <begin position="14"/>
        <end position="35"/>
    </location>
</feature>
<feature type="transmembrane region" description="Helical" evidence="1">
    <location>
        <begin position="240"/>
        <end position="259"/>
    </location>
</feature>
<feature type="transmembrane region" description="Helical" evidence="1">
    <location>
        <begin position="83"/>
        <end position="102"/>
    </location>
</feature>
<sequence>MNEKKHEKNYGIEWLRILSMYMVAVLHTLGQGGILGSFKQGDLSFSIAWFLETAAFGAVDCFALISGYVGYHSHFRYKKGMRLWFQTFFYTLGITILFAIFMPEAVTKDQWIAAFFPIMKKQYWYMTAYAGLFILIPILNRAIVNLSGKELLKICIAIFLVFSLLPTLLNETVFGLGGGYSAIWLLLLYICGGFWGKYHEICLTHLPDFCFRHRLFLPFLFYLFFTTISFLLKMFGFSQYVSYTSPTIFLGSCALFFLFSLMPCSKKSRHVASFLAPSALSVYLIHVHPLIWNHLMLYFAIGHFPSGPMLFVWVITAALCIYLLCTIIDLPRRLLWYIATRFFIKPN</sequence>
<proteinExistence type="predicted"/>
<feature type="transmembrane region" description="Helical" evidence="1">
    <location>
        <begin position="47"/>
        <end position="71"/>
    </location>
</feature>
<keyword evidence="1" id="KW-0472">Membrane</keyword>
<dbReference type="AlphaFoldDB" id="A0AAE3E274"/>